<feature type="chain" id="PRO_5045268750" evidence="1">
    <location>
        <begin position="30"/>
        <end position="643"/>
    </location>
</feature>
<feature type="signal peptide" evidence="1">
    <location>
        <begin position="1"/>
        <end position="29"/>
    </location>
</feature>
<evidence type="ECO:0000259" key="3">
    <source>
        <dbReference type="Pfam" id="PF12970"/>
    </source>
</evidence>
<accession>A0ABY7S2M0</accession>
<dbReference type="Pfam" id="PF12969">
    <property type="entry name" value="DUF3857"/>
    <property type="match status" value="1"/>
</dbReference>
<dbReference type="EMBL" id="CP116221">
    <property type="protein sequence ID" value="WCO02160.1"/>
    <property type="molecule type" value="Genomic_DNA"/>
</dbReference>
<dbReference type="Gene3D" id="2.60.40.3140">
    <property type="match status" value="1"/>
</dbReference>
<dbReference type="Proteomes" id="UP001202717">
    <property type="component" value="Chromosome"/>
</dbReference>
<keyword evidence="5" id="KW-1185">Reference proteome</keyword>
<dbReference type="Gene3D" id="2.60.120.1130">
    <property type="match status" value="1"/>
</dbReference>
<evidence type="ECO:0000256" key="1">
    <source>
        <dbReference type="SAM" id="SignalP"/>
    </source>
</evidence>
<dbReference type="InterPro" id="IPR024618">
    <property type="entry name" value="DUF3857"/>
</dbReference>
<dbReference type="InterPro" id="IPR024544">
    <property type="entry name" value="DUF3858"/>
</dbReference>
<evidence type="ECO:0000259" key="2">
    <source>
        <dbReference type="Pfam" id="PF12969"/>
    </source>
</evidence>
<gene>
    <name evidence="4" type="ORF">MUN68_001420</name>
</gene>
<evidence type="ECO:0000313" key="5">
    <source>
        <dbReference type="Proteomes" id="UP001202717"/>
    </source>
</evidence>
<dbReference type="Gene3D" id="3.10.620.30">
    <property type="match status" value="1"/>
</dbReference>
<dbReference type="RefSeq" id="WP_272792394.1">
    <property type="nucleotide sequence ID" value="NZ_CP116221.1"/>
</dbReference>
<name>A0ABY7S2M0_9FLAO</name>
<feature type="domain" description="DUF3858" evidence="3">
    <location>
        <begin position="545"/>
        <end position="633"/>
    </location>
</feature>
<protein>
    <submittedName>
        <fullName evidence="4">DUF3857 domain-containing protein</fullName>
    </submittedName>
</protein>
<organism evidence="4 5">
    <name type="scientific">Psychroserpens ponticola</name>
    <dbReference type="NCBI Taxonomy" id="2932268"/>
    <lineage>
        <taxon>Bacteria</taxon>
        <taxon>Pseudomonadati</taxon>
        <taxon>Bacteroidota</taxon>
        <taxon>Flavobacteriia</taxon>
        <taxon>Flavobacteriales</taxon>
        <taxon>Flavobacteriaceae</taxon>
        <taxon>Psychroserpens</taxon>
    </lineage>
</organism>
<proteinExistence type="predicted"/>
<sequence length="643" mass="73908">MNKELFFLRMLNKLLLLICFMFTSLPSMAQDELLLQSLSIPTELRENANAIIRLENTLIEIESYNKMVYTNKRIVTILNSSADSKHGAYMGYDKNTNIKKLEARVYNEQGKEIKKIRKSDFKDQSAVSGGTLYSDNRVKYMDYTPINYPYTVVFETKVEYRSTAFIPIWRPVDGYYTSSQNVDYKITNNSGVDLKTKVSNFEDYSIEKHSETHYSAKNLKALKYETYSPPFNSFAPIFKASLTRFDMEGVEGVNTNWKDFGKWMSDELIQDTQELPQHVIDEIKGLTANAQTDLEKAKIVYQYMQSRTRYISVQVGIGGWKPMLASDVDRLGYGDCKGLTNYTKAMLDELDVESFYTVIYGGRDIRHIDETFSSVQGNHVILCLPNESDYVWLECTSQTAPFAYNAGFTDDRNALIITPEGGEIVHTKVYKTEDNLLDTKALINVDVTGNIEAEIVSKSYGTQYGQHEETEALPVKDQMLAYKDYWNYINGLNVSGMNYSNDKDSIVFTETLKVAAERYAAKAGNRLLLQPNVFNRIESAPKRYVTRTLPFEMDRGFTDTDAYEIKIPSTFEVEALMNPVFIENKFGIYKASITQTSDDTLLYQRELIMNKGKYTKEEYDDFRQFWLEIVKYDKSKIVLKSKA</sequence>
<reference evidence="4 5" key="1">
    <citation type="submission" date="2023-01" db="EMBL/GenBank/DDBJ databases">
        <title>Psychroserpens ponticola sp. nov., isolated from seawater.</title>
        <authorList>
            <person name="Kristyanto S."/>
            <person name="Jung J."/>
            <person name="Kim J.M."/>
            <person name="Jeon C.O."/>
        </authorList>
    </citation>
    <scope>NUCLEOTIDE SEQUENCE [LARGE SCALE GENOMIC DNA]</scope>
    <source>
        <strain evidence="4 5">MSW6</strain>
    </source>
</reference>
<keyword evidence="1" id="KW-0732">Signal</keyword>
<feature type="domain" description="DUF3857" evidence="2">
    <location>
        <begin position="66"/>
        <end position="221"/>
    </location>
</feature>
<evidence type="ECO:0000313" key="4">
    <source>
        <dbReference type="EMBL" id="WCO02160.1"/>
    </source>
</evidence>
<dbReference type="Pfam" id="PF12970">
    <property type="entry name" value="DUF3858"/>
    <property type="match status" value="1"/>
</dbReference>